<feature type="region of interest" description="Disordered" evidence="1">
    <location>
        <begin position="297"/>
        <end position="333"/>
    </location>
</feature>
<organism evidence="2 3">
    <name type="scientific">Allomyces macrogynus (strain ATCC 38327)</name>
    <name type="common">Allomyces javanicus var. macrogynus</name>
    <dbReference type="NCBI Taxonomy" id="578462"/>
    <lineage>
        <taxon>Eukaryota</taxon>
        <taxon>Fungi</taxon>
        <taxon>Fungi incertae sedis</taxon>
        <taxon>Blastocladiomycota</taxon>
        <taxon>Blastocladiomycetes</taxon>
        <taxon>Blastocladiales</taxon>
        <taxon>Blastocladiaceae</taxon>
        <taxon>Allomyces</taxon>
    </lineage>
</organism>
<gene>
    <name evidence="2" type="ORF">AMAG_13312</name>
</gene>
<evidence type="ECO:0000313" key="3">
    <source>
        <dbReference type="Proteomes" id="UP000054350"/>
    </source>
</evidence>
<evidence type="ECO:0000256" key="1">
    <source>
        <dbReference type="SAM" id="MobiDB-lite"/>
    </source>
</evidence>
<sequence>MASSPPGTLSLGRVARRFTDYAASSPGSSVPPSPTMSTASATSTVHDPDEPHYDDDFFSTPFQGSSTPRPAPAPAHVPTLAVPKVKQPPPKPVPVAAPRAPAARPPGVIMGHRRLETAPIPIPAPNGRSNAPPVATAPCGHMDHDRTVSASLLQGAHVALSPLAAARMDMIADGHAAAAETALLDVPHTVSPLSTSPDSLAVTPPPMPHVEGPRATRPHPASEAFHGVPLALRAKLGTGVGIGASLAHLASLVESDSPKLPTAAPPVRAMSVPISPHPDHLVPASFRSRLAAGAASPVSATARQSSSNAGDESPAPRADAWPTAVAHATGQSRRLLDRRRYWRRRLFESAARHGQAVSAARGPETDRVARQDGRARRAQRGARVCRAPGAGGAPDARGSAVAGVA</sequence>
<feature type="compositionally biased region" description="Low complexity" evidence="1">
    <location>
        <begin position="96"/>
        <end position="105"/>
    </location>
</feature>
<feature type="compositionally biased region" description="Basic and acidic residues" evidence="1">
    <location>
        <begin position="46"/>
        <end position="55"/>
    </location>
</feature>
<proteinExistence type="predicted"/>
<dbReference type="EMBL" id="GG745355">
    <property type="protein sequence ID" value="KNE68146.1"/>
    <property type="molecule type" value="Genomic_DNA"/>
</dbReference>
<dbReference type="VEuPathDB" id="FungiDB:AMAG_13312"/>
<reference evidence="2 3" key="1">
    <citation type="submission" date="2009-11" db="EMBL/GenBank/DDBJ databases">
        <title>Annotation of Allomyces macrogynus ATCC 38327.</title>
        <authorList>
            <consortium name="The Broad Institute Genome Sequencing Platform"/>
            <person name="Russ C."/>
            <person name="Cuomo C."/>
            <person name="Burger G."/>
            <person name="Gray M.W."/>
            <person name="Holland P.W.H."/>
            <person name="King N."/>
            <person name="Lang F.B.F."/>
            <person name="Roger A.J."/>
            <person name="Ruiz-Trillo I."/>
            <person name="Young S.K."/>
            <person name="Zeng Q."/>
            <person name="Gargeya S."/>
            <person name="Fitzgerald M."/>
            <person name="Haas B."/>
            <person name="Abouelleil A."/>
            <person name="Alvarado L."/>
            <person name="Arachchi H.M."/>
            <person name="Berlin A."/>
            <person name="Chapman S.B."/>
            <person name="Gearin G."/>
            <person name="Goldberg J."/>
            <person name="Griggs A."/>
            <person name="Gujja S."/>
            <person name="Hansen M."/>
            <person name="Heiman D."/>
            <person name="Howarth C."/>
            <person name="Larimer J."/>
            <person name="Lui A."/>
            <person name="MacDonald P.J.P."/>
            <person name="McCowen C."/>
            <person name="Montmayeur A."/>
            <person name="Murphy C."/>
            <person name="Neiman D."/>
            <person name="Pearson M."/>
            <person name="Priest M."/>
            <person name="Roberts A."/>
            <person name="Saif S."/>
            <person name="Shea T."/>
            <person name="Sisk P."/>
            <person name="Stolte C."/>
            <person name="Sykes S."/>
            <person name="Wortman J."/>
            <person name="Nusbaum C."/>
            <person name="Birren B."/>
        </authorList>
    </citation>
    <scope>NUCLEOTIDE SEQUENCE [LARGE SCALE GENOMIC DNA]</scope>
    <source>
        <strain evidence="2 3">ATCC 38327</strain>
    </source>
</reference>
<feature type="region of interest" description="Disordered" evidence="1">
    <location>
        <begin position="20"/>
        <end position="105"/>
    </location>
</feature>
<feature type="compositionally biased region" description="Pro residues" evidence="1">
    <location>
        <begin position="86"/>
        <end position="95"/>
    </location>
</feature>
<dbReference type="AlphaFoldDB" id="A0A0L0T051"/>
<feature type="compositionally biased region" description="Low complexity" evidence="1">
    <location>
        <begin position="381"/>
        <end position="398"/>
    </location>
</feature>
<feature type="compositionally biased region" description="Basic and acidic residues" evidence="1">
    <location>
        <begin position="363"/>
        <end position="375"/>
    </location>
</feature>
<feature type="region of interest" description="Disordered" evidence="1">
    <location>
        <begin position="352"/>
        <end position="405"/>
    </location>
</feature>
<evidence type="ECO:0000313" key="2">
    <source>
        <dbReference type="EMBL" id="KNE68146.1"/>
    </source>
</evidence>
<keyword evidence="3" id="KW-1185">Reference proteome</keyword>
<reference evidence="3" key="2">
    <citation type="submission" date="2009-11" db="EMBL/GenBank/DDBJ databases">
        <title>The Genome Sequence of Allomyces macrogynus strain ATCC 38327.</title>
        <authorList>
            <consortium name="The Broad Institute Genome Sequencing Platform"/>
            <person name="Russ C."/>
            <person name="Cuomo C."/>
            <person name="Shea T."/>
            <person name="Young S.K."/>
            <person name="Zeng Q."/>
            <person name="Koehrsen M."/>
            <person name="Haas B."/>
            <person name="Borodovsky M."/>
            <person name="Guigo R."/>
            <person name="Alvarado L."/>
            <person name="Berlin A."/>
            <person name="Borenstein D."/>
            <person name="Chen Z."/>
            <person name="Engels R."/>
            <person name="Freedman E."/>
            <person name="Gellesch M."/>
            <person name="Goldberg J."/>
            <person name="Griggs A."/>
            <person name="Gujja S."/>
            <person name="Heiman D."/>
            <person name="Hepburn T."/>
            <person name="Howarth C."/>
            <person name="Jen D."/>
            <person name="Larson L."/>
            <person name="Lewis B."/>
            <person name="Mehta T."/>
            <person name="Park D."/>
            <person name="Pearson M."/>
            <person name="Roberts A."/>
            <person name="Saif S."/>
            <person name="Shenoy N."/>
            <person name="Sisk P."/>
            <person name="Stolte C."/>
            <person name="Sykes S."/>
            <person name="Walk T."/>
            <person name="White J."/>
            <person name="Yandava C."/>
            <person name="Burger G."/>
            <person name="Gray M.W."/>
            <person name="Holland P.W.H."/>
            <person name="King N."/>
            <person name="Lang F.B.F."/>
            <person name="Roger A.J."/>
            <person name="Ruiz-Trillo I."/>
            <person name="Lander E."/>
            <person name="Nusbaum C."/>
        </authorList>
    </citation>
    <scope>NUCLEOTIDE SEQUENCE [LARGE SCALE GENOMIC DNA]</scope>
    <source>
        <strain evidence="3">ATCC 38327</strain>
    </source>
</reference>
<feature type="compositionally biased region" description="Low complexity" evidence="1">
    <location>
        <begin position="35"/>
        <end position="44"/>
    </location>
</feature>
<name>A0A0L0T051_ALLM3</name>
<dbReference type="Proteomes" id="UP000054350">
    <property type="component" value="Unassembled WGS sequence"/>
</dbReference>
<protein>
    <submittedName>
        <fullName evidence="2">Uncharacterized protein</fullName>
    </submittedName>
</protein>
<accession>A0A0L0T051</accession>